<evidence type="ECO:0000256" key="1">
    <source>
        <dbReference type="SAM" id="MobiDB-lite"/>
    </source>
</evidence>
<sequence>MAESPVPRKEPNTGQVPFGGGGGLVAKSCPTLATPWNVACQIPLSMGFSRQEYWSGLPFPSPGDIPDLEVEPGSPALWEVSLLTRLPRKPSSVQFSCSVMSDSLQPYES</sequence>
<dbReference type="Proteomes" id="UP001176941">
    <property type="component" value="Chromosome 11"/>
</dbReference>
<organism evidence="2 3">
    <name type="scientific">Rangifer tarandus platyrhynchus</name>
    <name type="common">Svalbard reindeer</name>
    <dbReference type="NCBI Taxonomy" id="3082113"/>
    <lineage>
        <taxon>Eukaryota</taxon>
        <taxon>Metazoa</taxon>
        <taxon>Chordata</taxon>
        <taxon>Craniata</taxon>
        <taxon>Vertebrata</taxon>
        <taxon>Euteleostomi</taxon>
        <taxon>Mammalia</taxon>
        <taxon>Eutheria</taxon>
        <taxon>Laurasiatheria</taxon>
        <taxon>Artiodactyla</taxon>
        <taxon>Ruminantia</taxon>
        <taxon>Pecora</taxon>
        <taxon>Cervidae</taxon>
        <taxon>Odocoileinae</taxon>
        <taxon>Rangifer</taxon>
    </lineage>
</organism>
<proteinExistence type="predicted"/>
<feature type="region of interest" description="Disordered" evidence="1">
    <location>
        <begin position="1"/>
        <end position="21"/>
    </location>
</feature>
<name>A0ABN8XX13_RANTA</name>
<protein>
    <submittedName>
        <fullName evidence="2">Uncharacterized protein</fullName>
    </submittedName>
</protein>
<dbReference type="EMBL" id="OX459947">
    <property type="protein sequence ID" value="CAI9153925.1"/>
    <property type="molecule type" value="Genomic_DNA"/>
</dbReference>
<evidence type="ECO:0000313" key="2">
    <source>
        <dbReference type="EMBL" id="CAI9153925.1"/>
    </source>
</evidence>
<evidence type="ECO:0000313" key="3">
    <source>
        <dbReference type="Proteomes" id="UP001176941"/>
    </source>
</evidence>
<accession>A0ABN8XX13</accession>
<keyword evidence="3" id="KW-1185">Reference proteome</keyword>
<gene>
    <name evidence="2" type="ORF">MRATA1EN1_LOCUS2887</name>
</gene>
<reference evidence="2" key="1">
    <citation type="submission" date="2023-04" db="EMBL/GenBank/DDBJ databases">
        <authorList>
            <consortium name="ELIXIR-Norway"/>
        </authorList>
    </citation>
    <scope>NUCLEOTIDE SEQUENCE [LARGE SCALE GENOMIC DNA]</scope>
</reference>
<feature type="compositionally biased region" description="Basic and acidic residues" evidence="1">
    <location>
        <begin position="1"/>
        <end position="11"/>
    </location>
</feature>